<feature type="domain" description="SGNH hydrolase-type esterase" evidence="1">
    <location>
        <begin position="133"/>
        <end position="319"/>
    </location>
</feature>
<name>A0A9E7QPT7_9CAUD</name>
<evidence type="ECO:0000313" key="3">
    <source>
        <dbReference type="Proteomes" id="UP001059115"/>
    </source>
</evidence>
<dbReference type="Proteomes" id="UP001059115">
    <property type="component" value="Genome"/>
</dbReference>
<keyword evidence="3" id="KW-1185">Reference proteome</keyword>
<proteinExistence type="predicted"/>
<accession>A0A9E7QPT7</accession>
<dbReference type="EMBL" id="OP172870">
    <property type="protein sequence ID" value="UVT31170.1"/>
    <property type="molecule type" value="Genomic_DNA"/>
</dbReference>
<organism evidence="2 3">
    <name type="scientific">Gordonia phage OtterstedtS21</name>
    <dbReference type="NCBI Taxonomy" id="2927260"/>
    <lineage>
        <taxon>Viruses</taxon>
        <taxon>Duplodnaviria</taxon>
        <taxon>Heunggongvirae</taxon>
        <taxon>Uroviricota</taxon>
        <taxon>Caudoviricetes</taxon>
        <taxon>Dovevirinae</taxon>
        <taxon>Lambovirus</taxon>
        <taxon>Lambovirus otterstedtS21</taxon>
    </lineage>
</organism>
<dbReference type="InterPro" id="IPR013830">
    <property type="entry name" value="SGNH_hydro"/>
</dbReference>
<dbReference type="Pfam" id="PF13472">
    <property type="entry name" value="Lipase_GDSL_2"/>
    <property type="match status" value="1"/>
</dbReference>
<dbReference type="SUPFAM" id="SSF52266">
    <property type="entry name" value="SGNH hydrolase"/>
    <property type="match status" value="1"/>
</dbReference>
<gene>
    <name evidence="2" type="primary">4</name>
    <name evidence="2" type="ORF">SEA_OTTERSTEDTS21_4</name>
</gene>
<evidence type="ECO:0000259" key="1">
    <source>
        <dbReference type="Pfam" id="PF13472"/>
    </source>
</evidence>
<sequence>MANVWYIGEYDVREVFGQRFDKTNGWSINESAFTGSQLTQLNVDSNFLLGQPSGPRVKPFKADSINGPDAYLKAMQDTLAASEAIQDAIPGRLSAEAMDNAWTPRFATYQAQFLGRAMKKLRNGEAVKIVARGDSITYGHDTVSPDVIAAPTETLPDGTKHSFTRSPAPWPLVVQNRLNETYPGGLVTVENQGYSGDWVQRGYNKWPNNVGADITIISYGTNDASASGVPEGIRGNLQEYVWWLEKMIIRDLTWGSAVVLLPPMRQRGHSPSVLLDSYRNATRGLATAYGIPYIETEELLATAPWDCWSDGNHLNTKGNNIVGSRLAAAFVGEGPLNKKVVGPGSKLLPRPTLDNVVYNGAIATGSTGYATPRDTADGQGTAAGLSTGVGVLSGTATWSFYTENPDVALVAWSYINPLGAGEADAKITYELDYGVEQGQNHHVDVANFGQAGNGDRAASSVVHGPLTNANAASYRQDPLTNPLMIRVATPGWHTIRAKFNRMSVSSIAVTHMIEAFDWRTLQQMRKPLDFSPVISALSAVHVPVPASYNESTDITETKVNWPGLTQALGVKNWADKFYQAPALELTVRTYGRGYVKYVFIVTQRPDQAGADVAQRAVGTLAASESSGGIAYVAKLGVGVATITTVAAPETDVDSRELAGISYEASTQSLVFAWRTINSGNSTAKNMKKNFVMTFRLA</sequence>
<evidence type="ECO:0000313" key="2">
    <source>
        <dbReference type="EMBL" id="UVT31170.1"/>
    </source>
</evidence>
<protein>
    <recommendedName>
        <fullName evidence="1">SGNH hydrolase-type esterase domain-containing protein</fullName>
    </recommendedName>
</protein>
<dbReference type="CDD" id="cd00229">
    <property type="entry name" value="SGNH_hydrolase"/>
    <property type="match status" value="1"/>
</dbReference>
<reference evidence="2" key="1">
    <citation type="submission" date="2022-08" db="EMBL/GenBank/DDBJ databases">
        <authorList>
            <person name="Bombaywala R."/>
            <person name="DeGraw A.S."/>
            <person name="Deol M.S."/>
            <person name="Dollard K.E."/>
            <person name="Jebaraj J."/>
            <person name="Kayayan G.N."/>
            <person name="Miranda B.C."/>
            <person name="Momoh A.E."/>
            <person name="Morales E."/>
            <person name="Nunes A.C."/>
            <person name="Oropallo A.M."/>
            <person name="Otterstedt S.C."/>
            <person name="Pridell A.T."/>
            <person name="Roberts J.I."/>
            <person name="Ruiz G.A."/>
            <person name="Sangasani D."/>
            <person name="Smith R.D."/>
            <person name="Tarar M."/>
            <person name="Singh V."/>
            <person name="Meng B."/>
            <person name="Jayachandran P."/>
            <person name="Warner M.H."/>
            <person name="Garlena R.A."/>
            <person name="Russell D.A."/>
            <person name="Jacobs-Sera D."/>
            <person name="Hatfull G.F."/>
        </authorList>
    </citation>
    <scope>NUCLEOTIDE SEQUENCE</scope>
</reference>
<dbReference type="Gene3D" id="3.40.50.1110">
    <property type="entry name" value="SGNH hydrolase"/>
    <property type="match status" value="1"/>
</dbReference>
<dbReference type="InterPro" id="IPR036514">
    <property type="entry name" value="SGNH_hydro_sf"/>
</dbReference>